<dbReference type="PROSITE" id="PS51318">
    <property type="entry name" value="TAT"/>
    <property type="match status" value="1"/>
</dbReference>
<dbReference type="InterPro" id="IPR006311">
    <property type="entry name" value="TAT_signal"/>
</dbReference>
<comment type="caution">
    <text evidence="1">The sequence shown here is derived from an EMBL/GenBank/DDBJ whole genome shotgun (WGS) entry which is preliminary data.</text>
</comment>
<dbReference type="InterPro" id="IPR010869">
    <property type="entry name" value="DUF1501"/>
</dbReference>
<dbReference type="AlphaFoldDB" id="A0A941I2T1"/>
<dbReference type="PANTHER" id="PTHR43737">
    <property type="entry name" value="BLL7424 PROTEIN"/>
    <property type="match status" value="1"/>
</dbReference>
<protein>
    <submittedName>
        <fullName evidence="1">DUF1501 domain-containing protein</fullName>
    </submittedName>
</protein>
<name>A0A941I2T1_9BURK</name>
<dbReference type="EMBL" id="JAGSPM010000002">
    <property type="protein sequence ID" value="MBR7745686.1"/>
    <property type="molecule type" value="Genomic_DNA"/>
</dbReference>
<gene>
    <name evidence="1" type="ORF">KDM92_03775</name>
</gene>
<accession>A0A941I2T1</accession>
<evidence type="ECO:0000313" key="1">
    <source>
        <dbReference type="EMBL" id="MBR7745686.1"/>
    </source>
</evidence>
<keyword evidence="2" id="KW-1185">Reference proteome</keyword>
<dbReference type="Pfam" id="PF07394">
    <property type="entry name" value="DUF1501"/>
    <property type="match status" value="1"/>
</dbReference>
<dbReference type="Proteomes" id="UP000680158">
    <property type="component" value="Unassembled WGS sequence"/>
</dbReference>
<proteinExistence type="predicted"/>
<organism evidence="1 2">
    <name type="scientific">Undibacterium baiyunense</name>
    <dbReference type="NCBI Taxonomy" id="2828731"/>
    <lineage>
        <taxon>Bacteria</taxon>
        <taxon>Pseudomonadati</taxon>
        <taxon>Pseudomonadota</taxon>
        <taxon>Betaproteobacteria</taxon>
        <taxon>Burkholderiales</taxon>
        <taxon>Oxalobacteraceae</taxon>
        <taxon>Undibacterium</taxon>
    </lineage>
</organism>
<dbReference type="RefSeq" id="WP_212683078.1">
    <property type="nucleotide sequence ID" value="NZ_JAGSPM010000002.1"/>
</dbReference>
<dbReference type="PANTHER" id="PTHR43737:SF1">
    <property type="entry name" value="DUF1501 DOMAIN-CONTAINING PROTEIN"/>
    <property type="match status" value="1"/>
</dbReference>
<evidence type="ECO:0000313" key="2">
    <source>
        <dbReference type="Proteomes" id="UP000680158"/>
    </source>
</evidence>
<sequence length="466" mass="49611">MNHPSETNPSRRAFLQRVSALSLAGVATPWAVNLATMAEASAANAQDYKAIVCVFLYGGNDYANTLVPYDSQSYNAYQSLRPNLAYARDRLHATALKSSQALIDRNGVQRQYALAPELSPMLPLFDSGKLGVLLNVGSLMQPTSKTQYTNKSVALPPKLFSHNDQQSIWQSSSPEGAVSGWGGRMGDLFVSGNGKATFTCVNVSGNAVFLSGQQAVQYQVTSNGSVPLNGLSTPLFGSSACSDALRQIVTQSRTHLFEHEYNRVSTRSIEADQVLSAALASAPPITTPFPADNRLASQLKMVARMIASASALSAKRQVFFVSLGGFDTHDGLLTEHPILLKTVADALAAFYNATVELGVANSVTAFTASDFGRTLTGNNDGSDHGWGSMHFMLGGAVKGGSLYGTAPLVANNGEDDVGQGRLLPTTSVEQYAATLGKWLGITDSELIDLLPNLRNFDTNSRNLGFL</sequence>
<reference evidence="1 2" key="1">
    <citation type="submission" date="2021-04" db="EMBL/GenBank/DDBJ databases">
        <title>novel species isolated from subtropical streams in China.</title>
        <authorList>
            <person name="Lu H."/>
        </authorList>
    </citation>
    <scope>NUCLEOTIDE SEQUENCE [LARGE SCALE GENOMIC DNA]</scope>
    <source>
        <strain evidence="1 2">BYS107W</strain>
    </source>
</reference>